<evidence type="ECO:0000259" key="1">
    <source>
        <dbReference type="Pfam" id="PF00535"/>
    </source>
</evidence>
<dbReference type="PANTHER" id="PTHR43179:SF11">
    <property type="entry name" value="GLYCOSYL TRANSFERASE"/>
    <property type="match status" value="1"/>
</dbReference>
<protein>
    <submittedName>
        <fullName evidence="2">Glycosyltransferase family 2 protein</fullName>
    </submittedName>
</protein>
<reference evidence="2 3" key="1">
    <citation type="submission" date="2021-03" db="EMBL/GenBank/DDBJ databases">
        <title>Microbacterium pauli sp. nov., isolated from microfiltered milk.</title>
        <authorList>
            <person name="Bellassi P."/>
            <person name="Fontana A."/>
            <person name="Callegari M.L."/>
            <person name="Lorenzo M."/>
            <person name="Cappa F."/>
        </authorList>
    </citation>
    <scope>NUCLEOTIDE SEQUENCE [LARGE SCALE GENOMIC DNA]</scope>
    <source>
        <strain evidence="2 3">DSM 18909</strain>
    </source>
</reference>
<dbReference type="SUPFAM" id="SSF53448">
    <property type="entry name" value="Nucleotide-diphospho-sugar transferases"/>
    <property type="match status" value="1"/>
</dbReference>
<dbReference type="PANTHER" id="PTHR43179">
    <property type="entry name" value="RHAMNOSYLTRANSFERASE WBBL"/>
    <property type="match status" value="1"/>
</dbReference>
<accession>A0ABS5XVY1</accession>
<dbReference type="Gene3D" id="3.90.550.10">
    <property type="entry name" value="Spore Coat Polysaccharide Biosynthesis Protein SpsA, Chain A"/>
    <property type="match status" value="1"/>
</dbReference>
<dbReference type="InterPro" id="IPR029044">
    <property type="entry name" value="Nucleotide-diphossugar_trans"/>
</dbReference>
<dbReference type="Pfam" id="PF00535">
    <property type="entry name" value="Glycos_transf_2"/>
    <property type="match status" value="1"/>
</dbReference>
<name>A0ABS5XVY1_9MICO</name>
<sequence length="304" mass="32987">MGRGAGAAMVVVSYGSAALVEQNFAGWDAAEHGIDVIIVDCFSSDAEAARVASVCERHGWTPLLLDENLGFGGGVNRGADLAFARGADVLLVVNPDATLDAGAARALVEAAAAEDALVAPTIRKPDGSLWSEGSDMYLDDGSIAGVRHRASHAGRPRLFWLTGACFAISRALWRRVGGYADDYFLYWEDVDLSDRIREAGGALRVLDDVAAVHDEGGTHDQAHSARAKSEIYYYYNIRNRLLFARLRLDPTAQRRWRRTALRVSWGIVLQGGRRQLLTSIAPWRALARGLRDGRRGVRGPRSGS</sequence>
<dbReference type="Proteomes" id="UP000740605">
    <property type="component" value="Unassembled WGS sequence"/>
</dbReference>
<comment type="caution">
    <text evidence="2">The sequence shown here is derived from an EMBL/GenBank/DDBJ whole genome shotgun (WGS) entry which is preliminary data.</text>
</comment>
<dbReference type="EMBL" id="JAFLHG010000008">
    <property type="protein sequence ID" value="MBT8798324.1"/>
    <property type="molecule type" value="Genomic_DNA"/>
</dbReference>
<keyword evidence="3" id="KW-1185">Reference proteome</keyword>
<organism evidence="2 3">
    <name type="scientific">Microbacterium flavum</name>
    <dbReference type="NCBI Taxonomy" id="415216"/>
    <lineage>
        <taxon>Bacteria</taxon>
        <taxon>Bacillati</taxon>
        <taxon>Actinomycetota</taxon>
        <taxon>Actinomycetes</taxon>
        <taxon>Micrococcales</taxon>
        <taxon>Microbacteriaceae</taxon>
        <taxon>Microbacterium</taxon>
    </lineage>
</organism>
<proteinExistence type="predicted"/>
<evidence type="ECO:0000313" key="2">
    <source>
        <dbReference type="EMBL" id="MBT8798324.1"/>
    </source>
</evidence>
<gene>
    <name evidence="2" type="ORF">J0P97_09585</name>
</gene>
<evidence type="ECO:0000313" key="3">
    <source>
        <dbReference type="Proteomes" id="UP000740605"/>
    </source>
</evidence>
<dbReference type="RefSeq" id="WP_215487569.1">
    <property type="nucleotide sequence ID" value="NZ_BAAAPJ010000007.1"/>
</dbReference>
<dbReference type="InterPro" id="IPR001173">
    <property type="entry name" value="Glyco_trans_2-like"/>
</dbReference>
<feature type="domain" description="Glycosyltransferase 2-like" evidence="1">
    <location>
        <begin position="33"/>
        <end position="134"/>
    </location>
</feature>